<name>A0A8E2B3V9_9APHY</name>
<dbReference type="EMBL" id="KV722394">
    <property type="protein sequence ID" value="OCH90945.1"/>
    <property type="molecule type" value="Genomic_DNA"/>
</dbReference>
<feature type="region of interest" description="Disordered" evidence="1">
    <location>
        <begin position="373"/>
        <end position="429"/>
    </location>
</feature>
<feature type="compositionally biased region" description="Acidic residues" evidence="1">
    <location>
        <begin position="564"/>
        <end position="573"/>
    </location>
</feature>
<feature type="compositionally biased region" description="Pro residues" evidence="1">
    <location>
        <begin position="194"/>
        <end position="205"/>
    </location>
</feature>
<organism evidence="2 3">
    <name type="scientific">Obba rivulosa</name>
    <dbReference type="NCBI Taxonomy" id="1052685"/>
    <lineage>
        <taxon>Eukaryota</taxon>
        <taxon>Fungi</taxon>
        <taxon>Dikarya</taxon>
        <taxon>Basidiomycota</taxon>
        <taxon>Agaricomycotina</taxon>
        <taxon>Agaricomycetes</taxon>
        <taxon>Polyporales</taxon>
        <taxon>Gelatoporiaceae</taxon>
        <taxon>Obba</taxon>
    </lineage>
</organism>
<reference evidence="2 3" key="1">
    <citation type="submission" date="2016-07" db="EMBL/GenBank/DDBJ databases">
        <title>Draft genome of the white-rot fungus Obba rivulosa 3A-2.</title>
        <authorList>
            <consortium name="DOE Joint Genome Institute"/>
            <person name="Miettinen O."/>
            <person name="Riley R."/>
            <person name="Acob R."/>
            <person name="Barry K."/>
            <person name="Cullen D."/>
            <person name="De Vries R."/>
            <person name="Hainaut M."/>
            <person name="Hatakka A."/>
            <person name="Henrissat B."/>
            <person name="Hilden K."/>
            <person name="Kuo R."/>
            <person name="Labutti K."/>
            <person name="Lipzen A."/>
            <person name="Makela M.R."/>
            <person name="Sandor L."/>
            <person name="Spatafora J.W."/>
            <person name="Grigoriev I.V."/>
            <person name="Hibbett D.S."/>
        </authorList>
    </citation>
    <scope>NUCLEOTIDE SEQUENCE [LARGE SCALE GENOMIC DNA]</scope>
    <source>
        <strain evidence="2 3">3A-2</strain>
    </source>
</reference>
<feature type="compositionally biased region" description="Acidic residues" evidence="1">
    <location>
        <begin position="876"/>
        <end position="887"/>
    </location>
</feature>
<protein>
    <submittedName>
        <fullName evidence="2">Uncharacterized protein</fullName>
    </submittedName>
</protein>
<feature type="region of interest" description="Disordered" evidence="1">
    <location>
        <begin position="467"/>
        <end position="606"/>
    </location>
</feature>
<dbReference type="Proteomes" id="UP000250043">
    <property type="component" value="Unassembled WGS sequence"/>
</dbReference>
<feature type="compositionally biased region" description="Polar residues" evidence="1">
    <location>
        <begin position="317"/>
        <end position="335"/>
    </location>
</feature>
<feature type="region of interest" description="Disordered" evidence="1">
    <location>
        <begin position="189"/>
        <end position="211"/>
    </location>
</feature>
<feature type="compositionally biased region" description="Acidic residues" evidence="1">
    <location>
        <begin position="747"/>
        <end position="775"/>
    </location>
</feature>
<feature type="compositionally biased region" description="Low complexity" evidence="1">
    <location>
        <begin position="390"/>
        <end position="410"/>
    </location>
</feature>
<feature type="region of interest" description="Disordered" evidence="1">
    <location>
        <begin position="637"/>
        <end position="694"/>
    </location>
</feature>
<proteinExistence type="predicted"/>
<feature type="region of interest" description="Disordered" evidence="1">
    <location>
        <begin position="300"/>
        <end position="335"/>
    </location>
</feature>
<feature type="compositionally biased region" description="Polar residues" evidence="1">
    <location>
        <begin position="411"/>
        <end position="425"/>
    </location>
</feature>
<evidence type="ECO:0000256" key="1">
    <source>
        <dbReference type="SAM" id="MobiDB-lite"/>
    </source>
</evidence>
<dbReference type="AlphaFoldDB" id="A0A8E2B3V9"/>
<feature type="region of interest" description="Disordered" evidence="1">
    <location>
        <begin position="738"/>
        <end position="779"/>
    </location>
</feature>
<gene>
    <name evidence="2" type="ORF">OBBRIDRAFT_558377</name>
</gene>
<keyword evidence="3" id="KW-1185">Reference proteome</keyword>
<accession>A0A8E2B3V9</accession>
<evidence type="ECO:0000313" key="3">
    <source>
        <dbReference type="Proteomes" id="UP000250043"/>
    </source>
</evidence>
<feature type="compositionally biased region" description="Basic and acidic residues" evidence="1">
    <location>
        <begin position="672"/>
        <end position="681"/>
    </location>
</feature>
<feature type="compositionally biased region" description="Polar residues" evidence="1">
    <location>
        <begin position="469"/>
        <end position="499"/>
    </location>
</feature>
<feature type="compositionally biased region" description="Basic and acidic residues" evidence="1">
    <location>
        <begin position="649"/>
        <end position="664"/>
    </location>
</feature>
<evidence type="ECO:0000313" key="2">
    <source>
        <dbReference type="EMBL" id="OCH90945.1"/>
    </source>
</evidence>
<sequence length="922" mass="99337">MASDGSPSRYACRCLNVQIAAQQAPGPTPPAPADHTFLPVYAGEDGLSASHTELTLRSQTRPVEDRSGETSRLTRYISVTCLICQTPAYRVHQVVTPDVDDEEGPVLPAEDWVEHELLKSITGWVEVNKDCLVRSLVIPLLEQVAIDPHADILATYTQPSVRPQTGDAISDVQQSERYSASFGIVIPEGKSPGFPTPTHTPPSPSSPVISQAQPQAPTQYLPPLPPLFAPPPFTPSHRVFSHLASVATAQSEALRSEADQYIANIAQAKAAEVRVSETVLKQQVGFLWQRYREVLETVYRGPGGARPSVLSRKRQSGSKWSGPTSPTTTAAHDVSNASVRITDFVPVPSSPPRTSSSTYQVASALSASLRTSSFHHPRAQASPTTSTPHAAESAQPPSPSESTPTSPTQSNATRTASPSIASSRTLAMPINGEAEIREAYRRDMNQSKDIATSYRYFMDLEKEMEAQQRQRATVSQADGDGQSTVPSSSKISNTRSPKASKSAIKKTDTEDARAPPPAEQGSASPKDGGPKGKRKVTFDVKPEVAIINTGDTTPAEPVSKESEADIFDMDSETEERPSEEAGEPAHAPGSALISTPPPIVPVVPTVSDPVNVHRRQTRLRNIDNAGLPSSFAALRPASLPNLSSLPRPPPREDPADRPRSHALRDFVLGAEAESKRNKPNGDRTSIVFDPKEIDEALGPREEEILRLVAASTPSHRNAWKKGSKAWQLFVHRHDNKVKPGAAKGAIPEEDEFDADLDEHIDDQSDSLEDTDTDNGDDVHKVRGWHAHRESGVAGSLPIPIGTLGQGRQALGLSSYQPKVSLTDRPGFSVPGSMPAGSFLPSTQKASAAAMRKASYAARDRERSFDPGALDFVSDHSDDDDEDEDDVEVPANAEVGSLARQRALRILQKCSEVPEAGMWRSLA</sequence>
<feature type="region of interest" description="Disordered" evidence="1">
    <location>
        <begin position="864"/>
        <end position="893"/>
    </location>
</feature>
<dbReference type="OrthoDB" id="2563191at2759"/>